<evidence type="ECO:0000313" key="3">
    <source>
        <dbReference type="Proteomes" id="UP000240904"/>
    </source>
</evidence>
<sequence>MRDLGYKFKHLAIAGLALLLTACSSTPQPTVTLNTNLFSKDDLKIGVVYTSPEEKATTHIFGADCLLCYGVASALTSELDTHLETTITTDELTKMRDLVLSEYSERSKNVELIELPTSINELNDFNGELGFAKKDFRVLKENFDIDLLVVLQISRHGAYRSFSNYIPNGDPQGHVAGLLYSVDLNTNAYVQYMVINEIIQPSGEWDEPTSFPSVTTSYYQAIENGKKKIKSAI</sequence>
<gene>
    <name evidence="2" type="ORF">C9I89_02215</name>
</gene>
<proteinExistence type="predicted"/>
<comment type="caution">
    <text evidence="2">The sequence shown here is derived from an EMBL/GenBank/DDBJ whole genome shotgun (WGS) entry which is preliminary data.</text>
</comment>
<dbReference type="Proteomes" id="UP000240904">
    <property type="component" value="Unassembled WGS sequence"/>
</dbReference>
<organism evidence="2 3">
    <name type="scientific">Photobacterium lipolyticum</name>
    <dbReference type="NCBI Taxonomy" id="266810"/>
    <lineage>
        <taxon>Bacteria</taxon>
        <taxon>Pseudomonadati</taxon>
        <taxon>Pseudomonadota</taxon>
        <taxon>Gammaproteobacteria</taxon>
        <taxon>Vibrionales</taxon>
        <taxon>Vibrionaceae</taxon>
        <taxon>Photobacterium</taxon>
    </lineage>
</organism>
<keyword evidence="1" id="KW-0732">Signal</keyword>
<dbReference type="EMBL" id="PYMC01000001">
    <property type="protein sequence ID" value="PSW07546.1"/>
    <property type="molecule type" value="Genomic_DNA"/>
</dbReference>
<dbReference type="OrthoDB" id="6864769at2"/>
<evidence type="ECO:0000313" key="2">
    <source>
        <dbReference type="EMBL" id="PSW07546.1"/>
    </source>
</evidence>
<dbReference type="AlphaFoldDB" id="A0A2T3N4Z3"/>
<name>A0A2T3N4Z3_9GAMM</name>
<feature type="chain" id="PRO_5015405941" description="Lipoprotein" evidence="1">
    <location>
        <begin position="28"/>
        <end position="233"/>
    </location>
</feature>
<reference evidence="2 3" key="1">
    <citation type="submission" date="2018-03" db="EMBL/GenBank/DDBJ databases">
        <title>Whole genome sequencing of Histamine producing bacteria.</title>
        <authorList>
            <person name="Butler K."/>
        </authorList>
    </citation>
    <scope>NUCLEOTIDE SEQUENCE [LARGE SCALE GENOMIC DNA]</scope>
    <source>
        <strain evidence="2 3">DSM 16190</strain>
    </source>
</reference>
<keyword evidence="3" id="KW-1185">Reference proteome</keyword>
<accession>A0A2T3N4Z3</accession>
<evidence type="ECO:0008006" key="4">
    <source>
        <dbReference type="Google" id="ProtNLM"/>
    </source>
</evidence>
<protein>
    <recommendedName>
        <fullName evidence="4">Lipoprotein</fullName>
    </recommendedName>
</protein>
<feature type="signal peptide" evidence="1">
    <location>
        <begin position="1"/>
        <end position="27"/>
    </location>
</feature>
<dbReference type="RefSeq" id="WP_107281698.1">
    <property type="nucleotide sequence ID" value="NZ_PYMC01000001.1"/>
</dbReference>
<dbReference type="PROSITE" id="PS51257">
    <property type="entry name" value="PROKAR_LIPOPROTEIN"/>
    <property type="match status" value="1"/>
</dbReference>
<evidence type="ECO:0000256" key="1">
    <source>
        <dbReference type="SAM" id="SignalP"/>
    </source>
</evidence>